<dbReference type="GO" id="GO:0016763">
    <property type="term" value="F:pentosyltransferase activity"/>
    <property type="evidence" value="ECO:0007669"/>
    <property type="project" value="TreeGrafter"/>
</dbReference>
<evidence type="ECO:0000256" key="4">
    <source>
        <dbReference type="ARBA" id="ARBA00022679"/>
    </source>
</evidence>
<keyword evidence="11" id="KW-1185">Reference proteome</keyword>
<evidence type="ECO:0000256" key="5">
    <source>
        <dbReference type="ARBA" id="ARBA00022692"/>
    </source>
</evidence>
<dbReference type="Pfam" id="PF13231">
    <property type="entry name" value="PMT_2"/>
    <property type="match status" value="1"/>
</dbReference>
<evidence type="ECO:0000256" key="1">
    <source>
        <dbReference type="ARBA" id="ARBA00004651"/>
    </source>
</evidence>
<feature type="transmembrane region" description="Helical" evidence="8">
    <location>
        <begin position="224"/>
        <end position="244"/>
    </location>
</feature>
<feature type="transmembrane region" description="Helical" evidence="8">
    <location>
        <begin position="101"/>
        <end position="131"/>
    </location>
</feature>
<reference evidence="11" key="1">
    <citation type="submission" date="2014-09" db="EMBL/GenBank/DDBJ databases">
        <authorList>
            <person name="Illeghems K.G."/>
        </authorList>
    </citation>
    <scope>NUCLEOTIDE SEQUENCE [LARGE SCALE GENOMIC DNA]</scope>
    <source>
        <strain evidence="11">108B</strain>
    </source>
</reference>
<gene>
    <name evidence="10" type="ORF">ASN_1157</name>
</gene>
<dbReference type="GeneID" id="34782255"/>
<organism evidence="10 11">
    <name type="scientific">Acetobacter senegalensis</name>
    <dbReference type="NCBI Taxonomy" id="446692"/>
    <lineage>
        <taxon>Bacteria</taxon>
        <taxon>Pseudomonadati</taxon>
        <taxon>Pseudomonadota</taxon>
        <taxon>Alphaproteobacteria</taxon>
        <taxon>Acetobacterales</taxon>
        <taxon>Acetobacteraceae</taxon>
        <taxon>Acetobacter</taxon>
    </lineage>
</organism>
<keyword evidence="5 8" id="KW-0812">Transmembrane</keyword>
<accession>A0A0U5B823</accession>
<dbReference type="Proteomes" id="UP000056109">
    <property type="component" value="Chromosome I"/>
</dbReference>
<evidence type="ECO:0000313" key="11">
    <source>
        <dbReference type="Proteomes" id="UP000056109"/>
    </source>
</evidence>
<feature type="transmembrane region" description="Helical" evidence="8">
    <location>
        <begin position="181"/>
        <end position="203"/>
    </location>
</feature>
<keyword evidence="3" id="KW-0328">Glycosyltransferase</keyword>
<dbReference type="GO" id="GO:0005886">
    <property type="term" value="C:plasma membrane"/>
    <property type="evidence" value="ECO:0007669"/>
    <property type="project" value="UniProtKB-SubCell"/>
</dbReference>
<evidence type="ECO:0000256" key="7">
    <source>
        <dbReference type="ARBA" id="ARBA00023136"/>
    </source>
</evidence>
<feature type="transmembrane region" description="Helical" evidence="8">
    <location>
        <begin position="277"/>
        <end position="299"/>
    </location>
</feature>
<evidence type="ECO:0000313" key="10">
    <source>
        <dbReference type="EMBL" id="CEF40530.1"/>
    </source>
</evidence>
<dbReference type="AlphaFoldDB" id="A0A0U5B823"/>
<evidence type="ECO:0000256" key="6">
    <source>
        <dbReference type="ARBA" id="ARBA00022989"/>
    </source>
</evidence>
<protein>
    <submittedName>
        <fullName evidence="10">Glycosyl transferase family protein</fullName>
    </submittedName>
</protein>
<feature type="transmembrane region" description="Helical" evidence="8">
    <location>
        <begin position="336"/>
        <end position="355"/>
    </location>
</feature>
<evidence type="ECO:0000259" key="9">
    <source>
        <dbReference type="Pfam" id="PF13231"/>
    </source>
</evidence>
<feature type="domain" description="Glycosyltransferase RgtA/B/C/D-like" evidence="9">
    <location>
        <begin position="87"/>
        <end position="237"/>
    </location>
</feature>
<keyword evidence="6 8" id="KW-1133">Transmembrane helix</keyword>
<proteinExistence type="predicted"/>
<name>A0A0U5B823_9PROT</name>
<dbReference type="InterPro" id="IPR050297">
    <property type="entry name" value="LipidA_mod_glycosyltrf_83"/>
</dbReference>
<feature type="transmembrane region" description="Helical" evidence="8">
    <location>
        <begin position="143"/>
        <end position="161"/>
    </location>
</feature>
<keyword evidence="7 8" id="KW-0472">Membrane</keyword>
<feature type="transmembrane region" description="Helical" evidence="8">
    <location>
        <begin position="396"/>
        <end position="419"/>
    </location>
</feature>
<dbReference type="PANTHER" id="PTHR33908">
    <property type="entry name" value="MANNOSYLTRANSFERASE YKCB-RELATED"/>
    <property type="match status" value="1"/>
</dbReference>
<feature type="transmembrane region" description="Helical" evidence="8">
    <location>
        <begin position="367"/>
        <end position="390"/>
    </location>
</feature>
<dbReference type="KEGG" id="asz:ASN_1157"/>
<sequence>MLTFRSGAQRLSGRALALLGLFAFLIFLPGRASTPPFDRDEPRYMEATAQMLESGNFVDVRFQDKPRYLQPAGIYWLEAAAVAASGTLHDRAVWPYRVPSLLAMTASVVLTAWMGSVLFGAPAGVGAAVLLMTSVLVTAENRMGTIDSCLLLTVLLAQTALLRAFCDRESQRPTPWQTSVLFWAAIGCGLMLKGPVILIPSLGTPLALAWVERNLSLWRRLRPSWGWLISLALLLPWCVAIGVVSHGEFFRNAVGTNFLGKVSSGQQAHGLPPGYHLLVFLIAFWPGSFFVAAVLPAIWQNRHLSTVRYLLCWIVPHWLVFEAIATKLPHYVLPTYPAIAILTAGMLTRGASVWTGWPKALWGRVLLAVYGGAWVLVGVALSVAGPILLWTLEHTLSPAALVLAGGCLPLVGLSAVLIWRSELRKALLTSAVCALLLYTGLFLVVVPRLHSIWLAPRLTSLVHQYQPCPTTDVASVSFSEPSLVFLLGGKVKLVGAQQAATMMLANRACTVALVDERDRAAFMAALGNAQSAVVSHGAVSGLNYSNGHHLTISLYSLSAKEMP</sequence>
<evidence type="ECO:0000256" key="8">
    <source>
        <dbReference type="SAM" id="Phobius"/>
    </source>
</evidence>
<dbReference type="GO" id="GO:0009103">
    <property type="term" value="P:lipopolysaccharide biosynthetic process"/>
    <property type="evidence" value="ECO:0007669"/>
    <property type="project" value="TreeGrafter"/>
</dbReference>
<keyword evidence="2" id="KW-1003">Cell membrane</keyword>
<comment type="subcellular location">
    <subcellularLocation>
        <location evidence="1">Cell membrane</location>
        <topology evidence="1">Multi-pass membrane protein</topology>
    </subcellularLocation>
</comment>
<dbReference type="GO" id="GO:0010041">
    <property type="term" value="P:response to iron(III) ion"/>
    <property type="evidence" value="ECO:0007669"/>
    <property type="project" value="TreeGrafter"/>
</dbReference>
<feature type="transmembrane region" description="Helical" evidence="8">
    <location>
        <begin position="426"/>
        <end position="446"/>
    </location>
</feature>
<dbReference type="RefSeq" id="WP_058987382.1">
    <property type="nucleotide sequence ID" value="NZ_LN606600.1"/>
</dbReference>
<dbReference type="PATRIC" id="fig|446692.3.peg.1155"/>
<dbReference type="PANTHER" id="PTHR33908:SF3">
    <property type="entry name" value="UNDECAPRENYL PHOSPHATE-ALPHA-4-AMINO-4-DEOXY-L-ARABINOSE ARABINOSYL TRANSFERASE"/>
    <property type="match status" value="1"/>
</dbReference>
<dbReference type="EMBL" id="LN606600">
    <property type="protein sequence ID" value="CEF40530.1"/>
    <property type="molecule type" value="Genomic_DNA"/>
</dbReference>
<dbReference type="InterPro" id="IPR038731">
    <property type="entry name" value="RgtA/B/C-like"/>
</dbReference>
<feature type="transmembrane region" description="Helical" evidence="8">
    <location>
        <begin position="306"/>
        <end position="324"/>
    </location>
</feature>
<evidence type="ECO:0000256" key="3">
    <source>
        <dbReference type="ARBA" id="ARBA00022676"/>
    </source>
</evidence>
<keyword evidence="4 10" id="KW-0808">Transferase</keyword>
<evidence type="ECO:0000256" key="2">
    <source>
        <dbReference type="ARBA" id="ARBA00022475"/>
    </source>
</evidence>